<evidence type="ECO:0000256" key="1">
    <source>
        <dbReference type="SAM" id="Phobius"/>
    </source>
</evidence>
<protein>
    <submittedName>
        <fullName evidence="2">Putative P008-2</fullName>
    </submittedName>
</protein>
<accession>Q5QTR8</accession>
<reference evidence="2" key="1">
    <citation type="submission" date="1998-11" db="EMBL/GenBank/DDBJ databases">
        <authorList>
            <person name="Liu B."/>
            <person name="Zhao B."/>
            <person name="Wang X.Y."/>
            <person name="Xu Y.Y."/>
            <person name="Liu Y.Q."/>
            <person name="Song L."/>
            <person name="Ye J."/>
            <person name="Sheng H."/>
            <person name="Gao Y."/>
            <person name="Zhang C.L."/>
            <person name="Wei Y.J."/>
            <person name="Zhang J."/>
            <person name="Song L."/>
            <person name="Jiang Y.X."/>
            <person name="Zhao Z.W."/>
            <person name="Ding J.F."/>
            <person name="Liu L.S."/>
            <person name="Gao R.L."/>
            <person name="Wu Q.Y."/>
            <person name="Qiang B.Q."/>
            <person name="Yuan J.G."/>
            <person name="Liew C.C."/>
            <person name="Zhao M.S."/>
            <person name="Hui R.T."/>
        </authorList>
    </citation>
    <scope>NUCLEOTIDE SEQUENCE</scope>
    <source>
        <tissue evidence="2">Aorta</tissue>
    </source>
</reference>
<name>Q5QTR8_HUMAN</name>
<feature type="transmembrane region" description="Helical" evidence="1">
    <location>
        <begin position="6"/>
        <end position="27"/>
    </location>
</feature>
<keyword evidence="1" id="KW-1133">Transmembrane helix</keyword>
<keyword evidence="1" id="KW-0812">Transmembrane</keyword>
<evidence type="ECO:0000313" key="2">
    <source>
        <dbReference type="EMBL" id="AAQ13500.1"/>
    </source>
</evidence>
<dbReference type="EMBL" id="AF109190">
    <property type="protein sequence ID" value="AAQ13500.1"/>
    <property type="molecule type" value="mRNA"/>
</dbReference>
<keyword evidence="1" id="KW-0472">Membrane</keyword>
<organism evidence="2">
    <name type="scientific">Homo sapiens</name>
    <name type="common">Human</name>
    <dbReference type="NCBI Taxonomy" id="9606"/>
    <lineage>
        <taxon>Eukaryota</taxon>
        <taxon>Metazoa</taxon>
        <taxon>Chordata</taxon>
        <taxon>Craniata</taxon>
        <taxon>Vertebrata</taxon>
        <taxon>Euteleostomi</taxon>
        <taxon>Mammalia</taxon>
        <taxon>Eutheria</taxon>
        <taxon>Euarchontoglires</taxon>
        <taxon>Primates</taxon>
        <taxon>Haplorrhini</taxon>
        <taxon>Catarrhini</taxon>
        <taxon>Hominidae</taxon>
        <taxon>Homo</taxon>
    </lineage>
</organism>
<dbReference type="AlphaFoldDB" id="Q5QTR8"/>
<sequence length="44" mass="5210">MLCFLLWRWMLSQFSFLPLVSLFSFCLRCSQFYGINGLPSESLQ</sequence>
<proteinExistence type="evidence at transcript level"/>